<evidence type="ECO:0000256" key="7">
    <source>
        <dbReference type="ARBA" id="ARBA00023170"/>
    </source>
</evidence>
<feature type="domain" description="G-protein coupled receptors family 1 profile" evidence="12">
    <location>
        <begin position="18"/>
        <end position="134"/>
    </location>
</feature>
<dbReference type="PANTHER" id="PTHR24246:SF27">
    <property type="entry name" value="ADENOSINE RECEPTOR, ISOFORM A"/>
    <property type="match status" value="1"/>
</dbReference>
<accession>A7SP36</accession>
<dbReference type="STRING" id="45351.A7SP36"/>
<dbReference type="SUPFAM" id="SSF81321">
    <property type="entry name" value="Family A G protein-coupled receptor-like"/>
    <property type="match status" value="1"/>
</dbReference>
<evidence type="ECO:0000256" key="1">
    <source>
        <dbReference type="ARBA" id="ARBA00004651"/>
    </source>
</evidence>
<keyword evidence="9 10" id="KW-0807">Transducer</keyword>
<evidence type="ECO:0000256" key="4">
    <source>
        <dbReference type="ARBA" id="ARBA00022989"/>
    </source>
</evidence>
<dbReference type="HOGENOM" id="CLU_009579_29_8_1"/>
<dbReference type="AlphaFoldDB" id="A7SP36"/>
<reference evidence="13 14" key="1">
    <citation type="journal article" date="2007" name="Science">
        <title>Sea anemone genome reveals ancestral eumetazoan gene repertoire and genomic organization.</title>
        <authorList>
            <person name="Putnam N.H."/>
            <person name="Srivastava M."/>
            <person name="Hellsten U."/>
            <person name="Dirks B."/>
            <person name="Chapman J."/>
            <person name="Salamov A."/>
            <person name="Terry A."/>
            <person name="Shapiro H."/>
            <person name="Lindquist E."/>
            <person name="Kapitonov V.V."/>
            <person name="Jurka J."/>
            <person name="Genikhovich G."/>
            <person name="Grigoriev I.V."/>
            <person name="Lucas S.M."/>
            <person name="Steele R.E."/>
            <person name="Finnerty J.R."/>
            <person name="Technau U."/>
            <person name="Martindale M.Q."/>
            <person name="Rokhsar D.S."/>
        </authorList>
    </citation>
    <scope>NUCLEOTIDE SEQUENCE [LARGE SCALE GENOMIC DNA]</scope>
    <source>
        <strain evidence="14">CH2 X CH6</strain>
    </source>
</reference>
<organism evidence="13 14">
    <name type="scientific">Nematostella vectensis</name>
    <name type="common">Starlet sea anemone</name>
    <dbReference type="NCBI Taxonomy" id="45351"/>
    <lineage>
        <taxon>Eukaryota</taxon>
        <taxon>Metazoa</taxon>
        <taxon>Cnidaria</taxon>
        <taxon>Anthozoa</taxon>
        <taxon>Hexacorallia</taxon>
        <taxon>Actiniaria</taxon>
        <taxon>Edwardsiidae</taxon>
        <taxon>Nematostella</taxon>
    </lineage>
</organism>
<evidence type="ECO:0000313" key="14">
    <source>
        <dbReference type="Proteomes" id="UP000001593"/>
    </source>
</evidence>
<evidence type="ECO:0000256" key="5">
    <source>
        <dbReference type="ARBA" id="ARBA00023040"/>
    </source>
</evidence>
<dbReference type="PRINTS" id="PR00237">
    <property type="entry name" value="GPCRRHODOPSN"/>
</dbReference>
<dbReference type="GO" id="GO:0007186">
    <property type="term" value="P:G protein-coupled receptor signaling pathway"/>
    <property type="evidence" value="ECO:0000318"/>
    <property type="project" value="GO_Central"/>
</dbReference>
<keyword evidence="7 10" id="KW-0675">Receptor</keyword>
<dbReference type="PROSITE" id="PS50262">
    <property type="entry name" value="G_PROTEIN_RECEP_F1_2"/>
    <property type="match status" value="1"/>
</dbReference>
<keyword evidence="8" id="KW-0325">Glycoprotein</keyword>
<dbReference type="InParanoid" id="A7SP36"/>
<dbReference type="Proteomes" id="UP000001593">
    <property type="component" value="Unassembled WGS sequence"/>
</dbReference>
<keyword evidence="4 11" id="KW-1133">Transmembrane helix</keyword>
<sequence length="134" mass="14972">MDWDKCLQLLFSVVALVGNGMVVYIICWQRRLRERSSPNWFILSLAIADLFVGATNLSTIIACSQPNICSPRQATSKVLLFMKESSFAASATSLCILTFDRYLAVVHPFSYRQFMTCTKCLYLIAGAWCLGVAV</sequence>
<proteinExistence type="inferred from homology"/>
<keyword evidence="6 11" id="KW-0472">Membrane</keyword>
<dbReference type="Pfam" id="PF00001">
    <property type="entry name" value="7tm_1"/>
    <property type="match status" value="1"/>
</dbReference>
<comment type="subcellular location">
    <subcellularLocation>
        <location evidence="1">Cell membrane</location>
        <topology evidence="1">Multi-pass membrane protein</topology>
    </subcellularLocation>
</comment>
<keyword evidence="5 10" id="KW-0297">G-protein coupled receptor</keyword>
<evidence type="ECO:0000256" key="11">
    <source>
        <dbReference type="SAM" id="Phobius"/>
    </source>
</evidence>
<dbReference type="CDD" id="cd00637">
    <property type="entry name" value="7tm_classA_rhodopsin-like"/>
    <property type="match status" value="1"/>
</dbReference>
<comment type="similarity">
    <text evidence="10">Belongs to the G-protein coupled receptor 1 family.</text>
</comment>
<keyword evidence="2" id="KW-1003">Cell membrane</keyword>
<dbReference type="GO" id="GO:0004930">
    <property type="term" value="F:G protein-coupled receptor activity"/>
    <property type="evidence" value="ECO:0000318"/>
    <property type="project" value="GO_Central"/>
</dbReference>
<evidence type="ECO:0000256" key="3">
    <source>
        <dbReference type="ARBA" id="ARBA00022692"/>
    </source>
</evidence>
<evidence type="ECO:0000313" key="13">
    <source>
        <dbReference type="EMBL" id="EDO34540.1"/>
    </source>
</evidence>
<gene>
    <name evidence="13" type="ORF">NEMVEDRAFT_v1g125630</name>
</gene>
<evidence type="ECO:0000256" key="9">
    <source>
        <dbReference type="ARBA" id="ARBA00023224"/>
    </source>
</evidence>
<dbReference type="EMBL" id="DS469727">
    <property type="protein sequence ID" value="EDO34540.1"/>
    <property type="molecule type" value="Genomic_DNA"/>
</dbReference>
<name>A7SP36_NEMVE</name>
<evidence type="ECO:0000256" key="10">
    <source>
        <dbReference type="RuleBase" id="RU000688"/>
    </source>
</evidence>
<dbReference type="PROSITE" id="PS00237">
    <property type="entry name" value="G_PROTEIN_RECEP_F1_1"/>
    <property type="match status" value="1"/>
</dbReference>
<evidence type="ECO:0000259" key="12">
    <source>
        <dbReference type="PROSITE" id="PS50262"/>
    </source>
</evidence>
<dbReference type="PANTHER" id="PTHR24246">
    <property type="entry name" value="OLFACTORY RECEPTOR AND ADENOSINE RECEPTOR"/>
    <property type="match status" value="1"/>
</dbReference>
<evidence type="ECO:0000256" key="6">
    <source>
        <dbReference type="ARBA" id="ARBA00023136"/>
    </source>
</evidence>
<evidence type="ECO:0000256" key="8">
    <source>
        <dbReference type="ARBA" id="ARBA00023180"/>
    </source>
</evidence>
<feature type="non-terminal residue" evidence="13">
    <location>
        <position position="134"/>
    </location>
</feature>
<feature type="transmembrane region" description="Helical" evidence="11">
    <location>
        <begin position="40"/>
        <end position="62"/>
    </location>
</feature>
<dbReference type="InterPro" id="IPR017452">
    <property type="entry name" value="GPCR_Rhodpsn_7TM"/>
</dbReference>
<keyword evidence="3 10" id="KW-0812">Transmembrane</keyword>
<dbReference type="PhylomeDB" id="A7SP36"/>
<dbReference type="Gene3D" id="1.20.1070.10">
    <property type="entry name" value="Rhodopsin 7-helix transmembrane proteins"/>
    <property type="match status" value="1"/>
</dbReference>
<protein>
    <recommendedName>
        <fullName evidence="12">G-protein coupled receptors family 1 profile domain-containing protein</fullName>
    </recommendedName>
</protein>
<dbReference type="GO" id="GO:0005886">
    <property type="term" value="C:plasma membrane"/>
    <property type="evidence" value="ECO:0000318"/>
    <property type="project" value="GO_Central"/>
</dbReference>
<feature type="transmembrane region" description="Helical" evidence="11">
    <location>
        <begin position="6"/>
        <end position="28"/>
    </location>
</feature>
<evidence type="ECO:0000256" key="2">
    <source>
        <dbReference type="ARBA" id="ARBA00022475"/>
    </source>
</evidence>
<keyword evidence="14" id="KW-1185">Reference proteome</keyword>
<dbReference type="InterPro" id="IPR000276">
    <property type="entry name" value="GPCR_Rhodpsn"/>
</dbReference>